<evidence type="ECO:0000259" key="9">
    <source>
        <dbReference type="Pfam" id="PF08288"/>
    </source>
</evidence>
<evidence type="ECO:0000256" key="6">
    <source>
        <dbReference type="ARBA" id="ARBA00032160"/>
    </source>
</evidence>
<evidence type="ECO:0000313" key="10">
    <source>
        <dbReference type="EMBL" id="SVE92979.1"/>
    </source>
</evidence>
<organism evidence="10">
    <name type="scientific">Moina brachiata</name>
    <dbReference type="NCBI Taxonomy" id="675436"/>
    <lineage>
        <taxon>Eukaryota</taxon>
        <taxon>Metazoa</taxon>
        <taxon>Ecdysozoa</taxon>
        <taxon>Arthropoda</taxon>
        <taxon>Crustacea</taxon>
        <taxon>Branchiopoda</taxon>
        <taxon>Diplostraca</taxon>
        <taxon>Cladocera</taxon>
        <taxon>Anomopoda</taxon>
        <taxon>Moinidae</taxon>
        <taxon>Moina</taxon>
    </lineage>
</organism>
<feature type="region of interest" description="Disordered" evidence="7">
    <location>
        <begin position="427"/>
        <end position="449"/>
    </location>
</feature>
<evidence type="ECO:0000256" key="2">
    <source>
        <dbReference type="ARBA" id="ARBA00012420"/>
    </source>
</evidence>
<keyword evidence="8" id="KW-0472">Membrane</keyword>
<keyword evidence="3" id="KW-0337">GPI-anchor biosynthesis</keyword>
<dbReference type="Gene3D" id="3.40.50.2000">
    <property type="entry name" value="Glycogen Phosphorylase B"/>
    <property type="match status" value="2"/>
</dbReference>
<evidence type="ECO:0000256" key="5">
    <source>
        <dbReference type="ARBA" id="ARBA00022679"/>
    </source>
</evidence>
<evidence type="ECO:0000256" key="8">
    <source>
        <dbReference type="SAM" id="Phobius"/>
    </source>
</evidence>
<proteinExistence type="evidence at transcript level"/>
<dbReference type="Pfam" id="PF13692">
    <property type="entry name" value="Glyco_trans_1_4"/>
    <property type="match status" value="1"/>
</dbReference>
<keyword evidence="8" id="KW-1133">Transmembrane helix</keyword>
<dbReference type="GO" id="GO:0000506">
    <property type="term" value="C:glycosylphosphatidylinositol-N-acetylglucosaminyltransferase (GPI-GnT) complex"/>
    <property type="evidence" value="ECO:0007669"/>
    <property type="project" value="InterPro"/>
</dbReference>
<dbReference type="EC" id="2.4.1.198" evidence="2"/>
<sequence length="449" mass="50261">MDLPNLVMVSDFFYPNLGGIESHIFALSQCLIKLGHKVVVVTHSYGDRVGVRYMTNGLKVYYLPLQTMADQVILPTVYASLSWFRQIFIRERVGIVHGHSAFSSLAQEGILIAKLMKLKAVFTDHSLNGFSDASATLTNKLLQITLSGADRCICVSRTGRKNTSLRAKVPLEHIYAIPNATDSTLFTPDLEKRDGEKITIVAISRLVYRKGIDLLVKVIPLVCAKYPTVQFLIGGDGPKRVLLEQLRERQDLHERIELLGDLKPSQVRDTLQKGHIFLNTSLTEAFCIAIIEAASCGLQVVSTNVGAIPEVLPQDKLRLAEPTVNGICSTLDDVIKAHLKGDVPDPYECHEYIKKTYNWSNIAERTVVVYDDVHKIPETSTADLFSKYLKCGSIAGPFFVILFAIFNLILLFYEWYIPREQIDIAPDYPSERSEESASQERSNDPTSRE</sequence>
<dbReference type="GO" id="GO:0006506">
    <property type="term" value="P:GPI anchor biosynthetic process"/>
    <property type="evidence" value="ECO:0007669"/>
    <property type="project" value="UniProtKB-UniPathway"/>
</dbReference>
<feature type="domain" description="PIGA GPI anchor biosynthesis" evidence="9">
    <location>
        <begin position="43"/>
        <end position="132"/>
    </location>
</feature>
<dbReference type="GO" id="GO:0017176">
    <property type="term" value="F:phosphatidylinositol N-acetylglucosaminyltransferase activity"/>
    <property type="evidence" value="ECO:0007669"/>
    <property type="project" value="UniProtKB-EC"/>
</dbReference>
<keyword evidence="4" id="KW-0328">Glycosyltransferase</keyword>
<dbReference type="FunFam" id="3.40.50.2000:FF:000148">
    <property type="entry name" value="Phosphatidylinositol N-acetylglucosaminyltransferase subunit A"/>
    <property type="match status" value="1"/>
</dbReference>
<protein>
    <recommendedName>
        <fullName evidence="2">phosphatidylinositol N-acetylglucosaminyltransferase</fullName>
        <ecNumber evidence="2">2.4.1.198</ecNumber>
    </recommendedName>
    <alternativeName>
        <fullName evidence="6">GlcNAc-PI synthesis protein</fullName>
    </alternativeName>
</protein>
<dbReference type="AlphaFoldDB" id="A0A4Y7NID4"/>
<evidence type="ECO:0000256" key="4">
    <source>
        <dbReference type="ARBA" id="ARBA00022676"/>
    </source>
</evidence>
<evidence type="ECO:0000256" key="1">
    <source>
        <dbReference type="ARBA" id="ARBA00004687"/>
    </source>
</evidence>
<comment type="pathway">
    <text evidence="1">Glycolipid biosynthesis; glycosylphosphatidylinositol-anchor biosynthesis.</text>
</comment>
<keyword evidence="8" id="KW-0812">Transmembrane</keyword>
<gene>
    <name evidence="10" type="primary">EOG090X0515</name>
</gene>
<dbReference type="EMBL" id="LR023360">
    <property type="protein sequence ID" value="SVE92979.1"/>
    <property type="molecule type" value="mRNA"/>
</dbReference>
<name>A0A4Y7NID4_9CRUS</name>
<dbReference type="CDD" id="cd03796">
    <property type="entry name" value="GT4_PIG-A-like"/>
    <property type="match status" value="1"/>
</dbReference>
<evidence type="ECO:0000256" key="7">
    <source>
        <dbReference type="SAM" id="MobiDB-lite"/>
    </source>
</evidence>
<dbReference type="PANTHER" id="PTHR45871:SF1">
    <property type="entry name" value="PHOSPHATIDYLINOSITOL N-ACETYLGLUCOSAMINYLTRANSFERASE SUBUNIT A"/>
    <property type="match status" value="1"/>
</dbReference>
<dbReference type="UniPathway" id="UPA00196"/>
<keyword evidence="5" id="KW-0808">Transferase</keyword>
<evidence type="ECO:0000256" key="3">
    <source>
        <dbReference type="ARBA" id="ARBA00022502"/>
    </source>
</evidence>
<dbReference type="PANTHER" id="PTHR45871">
    <property type="entry name" value="N-ACETYLGLUCOSAMINYL-PHOSPHATIDYLINOSITOL BIOSYNTHETIC PROTEIN"/>
    <property type="match status" value="1"/>
</dbReference>
<accession>A0A4Y7NID4</accession>
<dbReference type="Pfam" id="PF08288">
    <property type="entry name" value="PIGA"/>
    <property type="match status" value="1"/>
</dbReference>
<reference evidence="10" key="1">
    <citation type="submission" date="2018-08" db="EMBL/GenBank/DDBJ databases">
        <authorList>
            <person name="Cornetti L."/>
        </authorList>
    </citation>
    <scope>NUCLEOTIDE SEQUENCE</scope>
    <source>
        <strain evidence="10">DE-FRO-2-1</strain>
    </source>
</reference>
<dbReference type="InterPro" id="IPR039507">
    <property type="entry name" value="PIG-A/GPI3"/>
</dbReference>
<feature type="transmembrane region" description="Helical" evidence="8">
    <location>
        <begin position="394"/>
        <end position="413"/>
    </location>
</feature>
<dbReference type="InterPro" id="IPR013234">
    <property type="entry name" value="PIGA_GPI_anchor_biosynthesis"/>
</dbReference>
<dbReference type="FunFam" id="3.40.50.2000:FF:000026">
    <property type="entry name" value="Phosphatidylinositol N-acetylglucosaminyltransferase subunit A"/>
    <property type="match status" value="1"/>
</dbReference>
<dbReference type="SUPFAM" id="SSF53756">
    <property type="entry name" value="UDP-Glycosyltransferase/glycogen phosphorylase"/>
    <property type="match status" value="1"/>
</dbReference>